<protein>
    <submittedName>
        <fullName evidence="1">Uncharacterized protein</fullName>
    </submittedName>
</protein>
<dbReference type="AlphaFoldDB" id="A0AAI9N1Z4"/>
<dbReference type="Proteomes" id="UP000006772">
    <property type="component" value="Unassembled WGS sequence"/>
</dbReference>
<dbReference type="EMBL" id="AEEC02000037">
    <property type="protein sequence ID" value="EOA02870.1"/>
    <property type="molecule type" value="Genomic_DNA"/>
</dbReference>
<proteinExistence type="predicted"/>
<comment type="caution">
    <text evidence="1">The sequence shown here is derived from an EMBL/GenBank/DDBJ whole genome shotgun (WGS) entry which is preliminary data.</text>
</comment>
<evidence type="ECO:0000313" key="2">
    <source>
        <dbReference type="Proteomes" id="UP000006772"/>
    </source>
</evidence>
<reference evidence="1 2" key="1">
    <citation type="journal article" date="2013" name="Front. Microbiol.">
        <title>The genome of the endophytic bacterium H. frisingense GSF30(T) identifies diverse strategies in the Herbaspirillum genus to interact with plants.</title>
        <authorList>
            <person name="Straub D."/>
            <person name="Rothballer M."/>
            <person name="Hartmann A."/>
            <person name="Ludewig U."/>
        </authorList>
    </citation>
    <scope>NUCLEOTIDE SEQUENCE [LARGE SCALE GENOMIC DNA]</scope>
    <source>
        <strain evidence="1 2">GSF30</strain>
    </source>
</reference>
<evidence type="ECO:0000313" key="1">
    <source>
        <dbReference type="EMBL" id="EOA02870.1"/>
    </source>
</evidence>
<name>A0AAI9N1Z4_9BURK</name>
<gene>
    <name evidence="1" type="ORF">HFRIS_020181</name>
</gene>
<organism evidence="1 2">
    <name type="scientific">Herbaspirillum frisingense GSF30</name>
    <dbReference type="NCBI Taxonomy" id="864073"/>
    <lineage>
        <taxon>Bacteria</taxon>
        <taxon>Pseudomonadati</taxon>
        <taxon>Pseudomonadota</taxon>
        <taxon>Betaproteobacteria</taxon>
        <taxon>Burkholderiales</taxon>
        <taxon>Oxalobacteraceae</taxon>
        <taxon>Herbaspirillum</taxon>
    </lineage>
</organism>
<sequence length="83" mass="8990">MRKALFRYRNELVRIELKCPASPDGGATGGNGRTGVGGWTWDLYINGELQFCGQDAPFAFAEEAMAAARQASCRLIDLLHAAS</sequence>
<accession>A0AAI9N1Z4</accession>